<comment type="caution">
    <text evidence="7">The sequence shown here is derived from an EMBL/GenBank/DDBJ whole genome shotgun (WGS) entry which is preliminary data.</text>
</comment>
<dbReference type="PROSITE" id="PS51755">
    <property type="entry name" value="OMPR_PHOB"/>
    <property type="match status" value="1"/>
</dbReference>
<dbReference type="Proteomes" id="UP000632138">
    <property type="component" value="Unassembled WGS sequence"/>
</dbReference>
<keyword evidence="3 5" id="KW-0238">DNA-binding</keyword>
<dbReference type="InterPro" id="IPR016032">
    <property type="entry name" value="Sig_transdc_resp-reg_C-effctor"/>
</dbReference>
<dbReference type="SUPFAM" id="SSF52540">
    <property type="entry name" value="P-loop containing nucleoside triphosphate hydrolases"/>
    <property type="match status" value="1"/>
</dbReference>
<dbReference type="InterPro" id="IPR001867">
    <property type="entry name" value="OmpR/PhoB-type_DNA-bd"/>
</dbReference>
<evidence type="ECO:0000259" key="6">
    <source>
        <dbReference type="PROSITE" id="PS51755"/>
    </source>
</evidence>
<evidence type="ECO:0000313" key="8">
    <source>
        <dbReference type="Proteomes" id="UP000632138"/>
    </source>
</evidence>
<dbReference type="Gene3D" id="1.25.40.10">
    <property type="entry name" value="Tetratricopeptide repeat domain"/>
    <property type="match status" value="1"/>
</dbReference>
<dbReference type="Pfam" id="PF00486">
    <property type="entry name" value="Trans_reg_C"/>
    <property type="match status" value="1"/>
</dbReference>
<evidence type="ECO:0000256" key="3">
    <source>
        <dbReference type="ARBA" id="ARBA00023125"/>
    </source>
</evidence>
<dbReference type="Gene3D" id="3.40.50.300">
    <property type="entry name" value="P-loop containing nucleotide triphosphate hydrolases"/>
    <property type="match status" value="1"/>
</dbReference>
<dbReference type="SMART" id="SM01043">
    <property type="entry name" value="BTAD"/>
    <property type="match status" value="1"/>
</dbReference>
<organism evidence="7 8">
    <name type="scientific">Paractinoplanes ovalisporus</name>
    <dbReference type="NCBI Taxonomy" id="2810368"/>
    <lineage>
        <taxon>Bacteria</taxon>
        <taxon>Bacillati</taxon>
        <taxon>Actinomycetota</taxon>
        <taxon>Actinomycetes</taxon>
        <taxon>Micromonosporales</taxon>
        <taxon>Micromonosporaceae</taxon>
        <taxon>Paractinoplanes</taxon>
    </lineage>
</organism>
<dbReference type="PANTHER" id="PTHR35807:SF1">
    <property type="entry name" value="TRANSCRIPTIONAL REGULATOR REDD"/>
    <property type="match status" value="1"/>
</dbReference>
<keyword evidence="2" id="KW-0805">Transcription regulation</keyword>
<dbReference type="InterPro" id="IPR051677">
    <property type="entry name" value="AfsR-DnrI-RedD_regulator"/>
</dbReference>
<feature type="domain" description="OmpR/PhoB-type" evidence="6">
    <location>
        <begin position="1"/>
        <end position="97"/>
    </location>
</feature>
<evidence type="ECO:0000256" key="4">
    <source>
        <dbReference type="ARBA" id="ARBA00023163"/>
    </source>
</evidence>
<gene>
    <name evidence="7" type="ORF">JIG36_00915</name>
</gene>
<reference evidence="7 8" key="1">
    <citation type="submission" date="2021-01" db="EMBL/GenBank/DDBJ databases">
        <title>Actinoplanes sp. nov. LDG1-06 isolated from lichen.</title>
        <authorList>
            <person name="Saeng-In P."/>
            <person name="Phongsopitanun W."/>
            <person name="Kanchanasin P."/>
            <person name="Yuki M."/>
            <person name="Kudo T."/>
            <person name="Ohkuma M."/>
            <person name="Tanasupawat S."/>
        </authorList>
    </citation>
    <scope>NUCLEOTIDE SEQUENCE [LARGE SCALE GENOMIC DNA]</scope>
    <source>
        <strain evidence="7 8">LDG1-06</strain>
    </source>
</reference>
<dbReference type="InterPro" id="IPR036388">
    <property type="entry name" value="WH-like_DNA-bd_sf"/>
</dbReference>
<proteinExistence type="inferred from homology"/>
<dbReference type="CDD" id="cd15831">
    <property type="entry name" value="BTAD"/>
    <property type="match status" value="1"/>
</dbReference>
<evidence type="ECO:0000256" key="2">
    <source>
        <dbReference type="ARBA" id="ARBA00023015"/>
    </source>
</evidence>
<evidence type="ECO:0000313" key="7">
    <source>
        <dbReference type="EMBL" id="MBM2614114.1"/>
    </source>
</evidence>
<dbReference type="Gene3D" id="1.10.10.10">
    <property type="entry name" value="Winged helix-like DNA-binding domain superfamily/Winged helix DNA-binding domain"/>
    <property type="match status" value="1"/>
</dbReference>
<sequence>MQVAVLGPTRVTRAGELVTLGAPKHRALLAALALHGQREARAETLIGLLWGDNAPPAAAAALQTYVAHLRRALEPGRPARAPATVLLTTGQGYRLTIPGDAEQFTRLIEQSHRSLGTAEPPDERATTELRQMREMLDRALALWAGTPYADLPDSDPVTAERARLSELRVVAVEDRALVRLALGEHSAVAAELAALAAEHPLRESICALRVRAHTRAGHQGRALELLREMRRRLDDELGIEPGPALQALETAVLRQQAFPVRPKPAPTRETPLIGREAELSELDQILAHAATGALSAALLTGEPGIGKTRLARAVTDHATTRGFAVGVGRCSQDEGAPPLWPWAAILRDLDEPGLSAQLLTGTWDNQFALWHKVTETLIEAATRRPLLIVLDDLHWADPSSLKLLRHLIAGAAGRMAVLGTRRSRPEPAGALADVLEALARHGTTRIDLAGLAEPEVRALVRAVAGRETRDGEAAALRDRTGGNAFLLTELARLDTAGAVPAAVTDVVAARSAQLPDPTRELLRLASVIGRDFDLALLAAVTGEHPEDVLDQLDPALAEGLVAETAPEEFRFSHALVRDAVHDGIPLTRRARRHAAVAAKVTDPARAARHWLEAGPRHARDAWLACAAAARRATAVHAWEEAAGLLAAAIAVQADDPAVTGPERYAVLMDRATACGQGGDLDGLDAAQVAAVAVAAGLGDVNAEARAAIAAVGAAVWLPRPHLTVHPTMPAALRGVLRRLPAADTELRCQVMLALAVELYFADAPEERRALVEQGLALARRLGDPALLDWACTVAWQAIWRPSTAEQRWALAQEALDAATRSGDRMREVTVRTLVAISAQETGRIDEMDEAITRARADAERYRLAAPLVALGWLEMPWLALRGRFAEAEKLFAETDDLMSRTSMPQARESAAGSALLLRMLRGEGGAEMAGQLQALAPHSRLPLDSSIVMLLLRAGQVDEARAWRADHGLGLDHPEDWYTLVNLCQAAEATAGLGDPALAAEVYQRLSPYAGRPCSAGGAVGQPPVDAYLAMAAAAAGEREVAARHARDALELCERWRIPLVAEWIRRTGMQSSSA</sequence>
<comment type="similarity">
    <text evidence="1">Belongs to the AfsR/DnrI/RedD regulatory family.</text>
</comment>
<dbReference type="SUPFAM" id="SSF46894">
    <property type="entry name" value="C-terminal effector domain of the bipartite response regulators"/>
    <property type="match status" value="1"/>
</dbReference>
<dbReference type="SMART" id="SM00862">
    <property type="entry name" value="Trans_reg_C"/>
    <property type="match status" value="1"/>
</dbReference>
<dbReference type="PANTHER" id="PTHR35807">
    <property type="entry name" value="TRANSCRIPTIONAL REGULATOR REDD-RELATED"/>
    <property type="match status" value="1"/>
</dbReference>
<dbReference type="InterPro" id="IPR041664">
    <property type="entry name" value="AAA_16"/>
</dbReference>
<keyword evidence="4" id="KW-0804">Transcription</keyword>
<dbReference type="InterPro" id="IPR005158">
    <property type="entry name" value="BTAD"/>
</dbReference>
<dbReference type="EMBL" id="JAENHP010000001">
    <property type="protein sequence ID" value="MBM2614114.1"/>
    <property type="molecule type" value="Genomic_DNA"/>
</dbReference>
<dbReference type="InterPro" id="IPR011990">
    <property type="entry name" value="TPR-like_helical_dom_sf"/>
</dbReference>
<name>A0ABS2A2Q8_9ACTN</name>
<dbReference type="Pfam" id="PF03704">
    <property type="entry name" value="BTAD"/>
    <property type="match status" value="1"/>
</dbReference>
<dbReference type="InterPro" id="IPR027417">
    <property type="entry name" value="P-loop_NTPase"/>
</dbReference>
<evidence type="ECO:0000256" key="1">
    <source>
        <dbReference type="ARBA" id="ARBA00005820"/>
    </source>
</evidence>
<dbReference type="Pfam" id="PF13191">
    <property type="entry name" value="AAA_16"/>
    <property type="match status" value="1"/>
</dbReference>
<keyword evidence="8" id="KW-1185">Reference proteome</keyword>
<accession>A0ABS2A2Q8</accession>
<dbReference type="SUPFAM" id="SSF48452">
    <property type="entry name" value="TPR-like"/>
    <property type="match status" value="1"/>
</dbReference>
<dbReference type="RefSeq" id="WP_203374034.1">
    <property type="nucleotide sequence ID" value="NZ_JAENHP010000001.1"/>
</dbReference>
<protein>
    <submittedName>
        <fullName evidence="7">AAA family ATPase</fullName>
    </submittedName>
</protein>
<evidence type="ECO:0000256" key="5">
    <source>
        <dbReference type="PROSITE-ProRule" id="PRU01091"/>
    </source>
</evidence>
<feature type="DNA-binding region" description="OmpR/PhoB-type" evidence="5">
    <location>
        <begin position="1"/>
        <end position="97"/>
    </location>
</feature>